<proteinExistence type="predicted"/>
<keyword evidence="1" id="KW-0812">Transmembrane</keyword>
<dbReference type="AlphaFoldDB" id="A0A1R1YGP7"/>
<organism evidence="2 3">
    <name type="scientific">Smittium culicis</name>
    <dbReference type="NCBI Taxonomy" id="133412"/>
    <lineage>
        <taxon>Eukaryota</taxon>
        <taxon>Fungi</taxon>
        <taxon>Fungi incertae sedis</taxon>
        <taxon>Zoopagomycota</taxon>
        <taxon>Kickxellomycotina</taxon>
        <taxon>Harpellomycetes</taxon>
        <taxon>Harpellales</taxon>
        <taxon>Legeriomycetaceae</taxon>
        <taxon>Smittium</taxon>
    </lineage>
</organism>
<protein>
    <submittedName>
        <fullName evidence="2">Uncharacterized protein</fullName>
    </submittedName>
</protein>
<gene>
    <name evidence="2" type="ORF">AYI70_g584</name>
</gene>
<feature type="transmembrane region" description="Helical" evidence="1">
    <location>
        <begin position="156"/>
        <end position="175"/>
    </location>
</feature>
<evidence type="ECO:0000256" key="1">
    <source>
        <dbReference type="SAM" id="Phobius"/>
    </source>
</evidence>
<keyword evidence="3" id="KW-1185">Reference proteome</keyword>
<keyword evidence="1" id="KW-0472">Membrane</keyword>
<dbReference type="Proteomes" id="UP000187283">
    <property type="component" value="Unassembled WGS sequence"/>
</dbReference>
<feature type="transmembrane region" description="Helical" evidence="1">
    <location>
        <begin position="57"/>
        <end position="77"/>
    </location>
</feature>
<feature type="transmembrane region" description="Helical" evidence="1">
    <location>
        <begin position="129"/>
        <end position="150"/>
    </location>
</feature>
<evidence type="ECO:0000313" key="3">
    <source>
        <dbReference type="Proteomes" id="UP000187283"/>
    </source>
</evidence>
<feature type="transmembrane region" description="Helical" evidence="1">
    <location>
        <begin position="30"/>
        <end position="50"/>
    </location>
</feature>
<dbReference type="OrthoDB" id="5598642at2759"/>
<keyword evidence="1" id="KW-1133">Transmembrane helix</keyword>
<name>A0A1R1YGP7_9FUNG</name>
<dbReference type="EMBL" id="LSSN01000095">
    <property type="protein sequence ID" value="OMJ25896.1"/>
    <property type="molecule type" value="Genomic_DNA"/>
</dbReference>
<feature type="transmembrane region" description="Helical" evidence="1">
    <location>
        <begin position="97"/>
        <end position="117"/>
    </location>
</feature>
<accession>A0A1R1YGP7</accession>
<comment type="caution">
    <text evidence="2">The sequence shown here is derived from an EMBL/GenBank/DDBJ whole genome shotgun (WGS) entry which is preliminary data.</text>
</comment>
<reference evidence="2 3" key="1">
    <citation type="submission" date="2017-01" db="EMBL/GenBank/DDBJ databases">
        <authorList>
            <person name="Mah S.A."/>
            <person name="Swanson W.J."/>
            <person name="Moy G.W."/>
            <person name="Vacquier V.D."/>
        </authorList>
    </citation>
    <scope>NUCLEOTIDE SEQUENCE [LARGE SCALE GENOMIC DNA]</scope>
    <source>
        <strain evidence="2 3">GSMNP</strain>
    </source>
</reference>
<sequence length="294" mass="32954">MDPSIGGPPENVGMITYELPYLQYWPNPSTAYGVGSGFVLLLVLVLSTTIVSRNAAFFPCVAACFSAFVSLVLRGAMVTAGERTISMYQLSIVLDALSGHIVFLQLYLILSCWAMYVCVMEKVAKWIKLWGAFFLAASTLMTSVGVSLVFKDSPIVRVPVLLLVTWTVFKMILYVKPLNSQLNVSEVYYYCFGPFIVSLIVFFWVINNAPKSFLFSVLFKQEAIQLEQNHVGILQHKSIAYPELSHSHDINSALVNQYPSNTNSSTNFSIENKNSYKLPRKTRNYHQKGSEPKK</sequence>
<evidence type="ECO:0000313" key="2">
    <source>
        <dbReference type="EMBL" id="OMJ25896.1"/>
    </source>
</evidence>
<feature type="transmembrane region" description="Helical" evidence="1">
    <location>
        <begin position="187"/>
        <end position="206"/>
    </location>
</feature>